<dbReference type="SUPFAM" id="SSF51445">
    <property type="entry name" value="(Trans)glycosidases"/>
    <property type="match status" value="1"/>
</dbReference>
<feature type="domain" description="Beta-galactosidase galactose-binding" evidence="10">
    <location>
        <begin position="542"/>
        <end position="604"/>
    </location>
</feature>
<evidence type="ECO:0000256" key="2">
    <source>
        <dbReference type="ARBA" id="ARBA00022801"/>
    </source>
</evidence>
<evidence type="ECO:0000313" key="11">
    <source>
        <dbReference type="EMBL" id="KAF2105251.1"/>
    </source>
</evidence>
<evidence type="ECO:0000259" key="10">
    <source>
        <dbReference type="Pfam" id="PF21467"/>
    </source>
</evidence>
<dbReference type="Pfam" id="PF21317">
    <property type="entry name" value="BetaGal_ABD_1"/>
    <property type="match status" value="1"/>
</dbReference>
<organism evidence="11 12">
    <name type="scientific">Lophiotrema nucula</name>
    <dbReference type="NCBI Taxonomy" id="690887"/>
    <lineage>
        <taxon>Eukaryota</taxon>
        <taxon>Fungi</taxon>
        <taxon>Dikarya</taxon>
        <taxon>Ascomycota</taxon>
        <taxon>Pezizomycotina</taxon>
        <taxon>Dothideomycetes</taxon>
        <taxon>Pleosporomycetidae</taxon>
        <taxon>Pleosporales</taxon>
        <taxon>Lophiotremataceae</taxon>
        <taxon>Lophiotrema</taxon>
    </lineage>
</organism>
<dbReference type="InterPro" id="IPR048913">
    <property type="entry name" value="BetaGal_gal-bd"/>
</dbReference>
<feature type="domain" description="Beta-galactosidase 1-like first all-beta" evidence="9">
    <location>
        <begin position="403"/>
        <end position="522"/>
    </location>
</feature>
<comment type="similarity">
    <text evidence="1 6">Belongs to the glycosyl hydrolase 35 family.</text>
</comment>
<keyword evidence="7" id="KW-0732">Signal</keyword>
<reference evidence="11" key="1">
    <citation type="journal article" date="2020" name="Stud. Mycol.">
        <title>101 Dothideomycetes genomes: a test case for predicting lifestyles and emergence of pathogens.</title>
        <authorList>
            <person name="Haridas S."/>
            <person name="Albert R."/>
            <person name="Binder M."/>
            <person name="Bloem J."/>
            <person name="Labutti K."/>
            <person name="Salamov A."/>
            <person name="Andreopoulos B."/>
            <person name="Baker S."/>
            <person name="Barry K."/>
            <person name="Bills G."/>
            <person name="Bluhm B."/>
            <person name="Cannon C."/>
            <person name="Castanera R."/>
            <person name="Culley D."/>
            <person name="Daum C."/>
            <person name="Ezra D."/>
            <person name="Gonzalez J."/>
            <person name="Henrissat B."/>
            <person name="Kuo A."/>
            <person name="Liang C."/>
            <person name="Lipzen A."/>
            <person name="Lutzoni F."/>
            <person name="Magnuson J."/>
            <person name="Mondo S."/>
            <person name="Nolan M."/>
            <person name="Ohm R."/>
            <person name="Pangilinan J."/>
            <person name="Park H.-J."/>
            <person name="Ramirez L."/>
            <person name="Alfaro M."/>
            <person name="Sun H."/>
            <person name="Tritt A."/>
            <person name="Yoshinaga Y."/>
            <person name="Zwiers L.-H."/>
            <person name="Turgeon B."/>
            <person name="Goodwin S."/>
            <person name="Spatafora J."/>
            <person name="Crous P."/>
            <person name="Grigoriev I."/>
        </authorList>
    </citation>
    <scope>NUCLEOTIDE SEQUENCE</scope>
    <source>
        <strain evidence="11">CBS 627.86</strain>
    </source>
</reference>
<dbReference type="GO" id="GO:0005975">
    <property type="term" value="P:carbohydrate metabolic process"/>
    <property type="evidence" value="ECO:0007669"/>
    <property type="project" value="InterPro"/>
</dbReference>
<feature type="active site" description="Proton donor" evidence="4">
    <location>
        <position position="185"/>
    </location>
</feature>
<evidence type="ECO:0000256" key="3">
    <source>
        <dbReference type="ARBA" id="ARBA00023295"/>
    </source>
</evidence>
<feature type="active site" description="Nucleophile" evidence="4">
    <location>
        <position position="262"/>
    </location>
</feature>
<dbReference type="InterPro" id="IPR008979">
    <property type="entry name" value="Galactose-bd-like_sf"/>
</dbReference>
<evidence type="ECO:0000256" key="7">
    <source>
        <dbReference type="SAM" id="SignalP"/>
    </source>
</evidence>
<dbReference type="InterPro" id="IPR017853">
    <property type="entry name" value="GH"/>
</dbReference>
<dbReference type="Pfam" id="PF21467">
    <property type="entry name" value="BetaGal_gal-bd"/>
    <property type="match status" value="1"/>
</dbReference>
<dbReference type="InterPro" id="IPR026283">
    <property type="entry name" value="B-gal_1-like"/>
</dbReference>
<dbReference type="Gene3D" id="3.20.20.80">
    <property type="entry name" value="Glycosidases"/>
    <property type="match status" value="1"/>
</dbReference>
<evidence type="ECO:0000256" key="1">
    <source>
        <dbReference type="ARBA" id="ARBA00009809"/>
    </source>
</evidence>
<dbReference type="InterPro" id="IPR001944">
    <property type="entry name" value="Glycoside_Hdrlase_35"/>
</dbReference>
<dbReference type="InterPro" id="IPR048912">
    <property type="entry name" value="BetaGal1-like_ABD1"/>
</dbReference>
<feature type="domain" description="Glycoside hydrolase 35 catalytic" evidence="8">
    <location>
        <begin position="38"/>
        <end position="360"/>
    </location>
</feature>
<feature type="chain" id="PRO_5025582782" description="Beta-galactosidase" evidence="7">
    <location>
        <begin position="17"/>
        <end position="647"/>
    </location>
</feature>
<keyword evidence="2 5" id="KW-0378">Hydrolase</keyword>
<dbReference type="EC" id="3.2.1.23" evidence="5"/>
<accession>A0A6A5YGD0</accession>
<dbReference type="SUPFAM" id="SSF49785">
    <property type="entry name" value="Galactose-binding domain-like"/>
    <property type="match status" value="1"/>
</dbReference>
<dbReference type="Gene3D" id="2.60.120.260">
    <property type="entry name" value="Galactose-binding domain-like"/>
    <property type="match status" value="2"/>
</dbReference>
<name>A0A6A5YGD0_9PLEO</name>
<dbReference type="Proteomes" id="UP000799770">
    <property type="component" value="Unassembled WGS sequence"/>
</dbReference>
<evidence type="ECO:0000256" key="6">
    <source>
        <dbReference type="RuleBase" id="RU003679"/>
    </source>
</evidence>
<dbReference type="PRINTS" id="PR00742">
    <property type="entry name" value="GLHYDRLASE35"/>
</dbReference>
<dbReference type="PANTHER" id="PTHR23421">
    <property type="entry name" value="BETA-GALACTOSIDASE RELATED"/>
    <property type="match status" value="1"/>
</dbReference>
<dbReference type="EMBL" id="ML977389">
    <property type="protein sequence ID" value="KAF2105251.1"/>
    <property type="molecule type" value="Genomic_DNA"/>
</dbReference>
<evidence type="ECO:0000259" key="8">
    <source>
        <dbReference type="Pfam" id="PF01301"/>
    </source>
</evidence>
<sequence>MLLLASLAAVVGAASAAVDVPSARSLAAPPFTYNRTHFLLHGAPYQIIGGQMDPQRIPRAYWRARLQKARAMGLNTVFPYVFWNMLEPTQGQWRNTGENDIAAFARIAQEEGLYIVLRPGPYVCGERDWGGFPAWLATVPGMLVRSSNGPFLDAAEAYVRRLARDLRPLAASRGGPVLMVQVENEYGSFGNDHNYTAAIRNMLHVNFDAVLYTNDGTEQWTLEGGSVPGVLAEIDGDPRPGFKALRQYITDPSQQGPLLDGEYYTYGPDIWGSGNAHTTSQGRAQVVRQFVEDVDYALGNESASISMYMVHGGTNFGWSNGALWQDKLTAWTTSYDYGSPIDESGRSTDLYHTLRSTLHKYVPQGSIPDIPPDIPRMQIPKFGLTPMALLFDTVGQRTTREAPATMETLGQAYGFTLYEHIAKSSVSGILRPGDRPRDRVLVYVDGLRQGVIDSQYQQPLAVNVQLNPGSKLQLLVENLGRVNYYSRGTVYRNDLQDPYKGIRGNVTVNGRVLKGWDMYPLPLDDISTLSLSPDLPSNGSIPILYRGYFVVDHPSLTVPAALDTFLAVPNGVKGNVWVNGFHLGRYWRVGPQQSLYLPGTVVKAARQLNEVTVLELAPHMVEGPMIAVGQSNRTWSNKPDEECLDCT</sequence>
<dbReference type="InterPro" id="IPR031330">
    <property type="entry name" value="Gly_Hdrlase_35_cat"/>
</dbReference>
<dbReference type="Pfam" id="PF01301">
    <property type="entry name" value="Glyco_hydro_35"/>
    <property type="match status" value="1"/>
</dbReference>
<dbReference type="PIRSF" id="PIRSF006336">
    <property type="entry name" value="B-gal"/>
    <property type="match status" value="1"/>
</dbReference>
<dbReference type="AlphaFoldDB" id="A0A6A5YGD0"/>
<gene>
    <name evidence="11" type="ORF">BDV96DRAFT_509654</name>
</gene>
<evidence type="ECO:0000256" key="4">
    <source>
        <dbReference type="PIRSR" id="PIRSR006336-1"/>
    </source>
</evidence>
<proteinExistence type="inferred from homology"/>
<evidence type="ECO:0000259" key="9">
    <source>
        <dbReference type="Pfam" id="PF21317"/>
    </source>
</evidence>
<keyword evidence="3 5" id="KW-0326">Glycosidase</keyword>
<dbReference type="PROSITE" id="PS01182">
    <property type="entry name" value="GLYCOSYL_HYDROL_F35"/>
    <property type="match status" value="1"/>
</dbReference>
<dbReference type="OrthoDB" id="1657402at2759"/>
<comment type="catalytic activity">
    <reaction evidence="5">
        <text>Hydrolysis of terminal non-reducing beta-D-galactose residues in beta-D-galactosides.</text>
        <dbReference type="EC" id="3.2.1.23"/>
    </reaction>
</comment>
<keyword evidence="12" id="KW-1185">Reference proteome</keyword>
<protein>
    <recommendedName>
        <fullName evidence="5">Beta-galactosidase</fullName>
        <ecNumber evidence="5">3.2.1.23</ecNumber>
    </recommendedName>
</protein>
<evidence type="ECO:0000313" key="12">
    <source>
        <dbReference type="Proteomes" id="UP000799770"/>
    </source>
</evidence>
<dbReference type="GO" id="GO:0004565">
    <property type="term" value="F:beta-galactosidase activity"/>
    <property type="evidence" value="ECO:0007669"/>
    <property type="project" value="UniProtKB-EC"/>
</dbReference>
<feature type="signal peptide" evidence="7">
    <location>
        <begin position="1"/>
        <end position="16"/>
    </location>
</feature>
<evidence type="ECO:0000256" key="5">
    <source>
        <dbReference type="RuleBase" id="RU000675"/>
    </source>
</evidence>
<dbReference type="InterPro" id="IPR019801">
    <property type="entry name" value="Glyco_hydro_35_CS"/>
</dbReference>